<evidence type="ECO:0000313" key="2">
    <source>
        <dbReference type="Proteomes" id="UP001501637"/>
    </source>
</evidence>
<dbReference type="EMBL" id="BAAAUG010000148">
    <property type="protein sequence ID" value="GAA3136836.1"/>
    <property type="molecule type" value="Genomic_DNA"/>
</dbReference>
<dbReference type="Proteomes" id="UP001501637">
    <property type="component" value="Unassembled WGS sequence"/>
</dbReference>
<proteinExistence type="predicted"/>
<sequence length="149" mass="16288">MGNDRRLRRLVVDDRTTYLWSFRHRHDATGIGGPGCRHVLSLYREGSRFRTAIVFRAAPGLVISEGHWEHGSLVNMTDDDGDDGDRKWLNLYEPGAVRLLVDEAAARGLLPREATGSPHELDGWPLLDGALSRAAATTPATPPSSPPGP</sequence>
<organism evidence="1 2">
    <name type="scientific">Streptomyces rectiviolaceus</name>
    <dbReference type="NCBI Taxonomy" id="332591"/>
    <lineage>
        <taxon>Bacteria</taxon>
        <taxon>Bacillati</taxon>
        <taxon>Actinomycetota</taxon>
        <taxon>Actinomycetes</taxon>
        <taxon>Kitasatosporales</taxon>
        <taxon>Streptomycetaceae</taxon>
        <taxon>Streptomyces</taxon>
    </lineage>
</organism>
<protein>
    <submittedName>
        <fullName evidence="1">Uncharacterized protein</fullName>
    </submittedName>
</protein>
<dbReference type="RefSeq" id="WP_344527380.1">
    <property type="nucleotide sequence ID" value="NZ_BAAAUG010000148.1"/>
</dbReference>
<gene>
    <name evidence="1" type="ORF">GCM10010449_66540</name>
</gene>
<comment type="caution">
    <text evidence="1">The sequence shown here is derived from an EMBL/GenBank/DDBJ whole genome shotgun (WGS) entry which is preliminary data.</text>
</comment>
<name>A0ABP6N565_9ACTN</name>
<keyword evidence="2" id="KW-1185">Reference proteome</keyword>
<accession>A0ABP6N565</accession>
<evidence type="ECO:0000313" key="1">
    <source>
        <dbReference type="EMBL" id="GAA3136836.1"/>
    </source>
</evidence>
<reference evidence="2" key="1">
    <citation type="journal article" date="2019" name="Int. J. Syst. Evol. Microbiol.">
        <title>The Global Catalogue of Microorganisms (GCM) 10K type strain sequencing project: providing services to taxonomists for standard genome sequencing and annotation.</title>
        <authorList>
            <consortium name="The Broad Institute Genomics Platform"/>
            <consortium name="The Broad Institute Genome Sequencing Center for Infectious Disease"/>
            <person name="Wu L."/>
            <person name="Ma J."/>
        </authorList>
    </citation>
    <scope>NUCLEOTIDE SEQUENCE [LARGE SCALE GENOMIC DNA]</scope>
    <source>
        <strain evidence="2">JCM 9092</strain>
    </source>
</reference>